<gene>
    <name evidence="1" type="ORF">KGD83_15625</name>
</gene>
<reference evidence="2" key="1">
    <citation type="submission" date="2021-05" db="EMBL/GenBank/DDBJ databases">
        <title>Direct Submission.</title>
        <authorList>
            <person name="Li K."/>
            <person name="Gao J."/>
        </authorList>
    </citation>
    <scope>NUCLEOTIDE SEQUENCE [LARGE SCALE GENOMIC DNA]</scope>
    <source>
        <strain evidence="2">HDS12</strain>
    </source>
</reference>
<accession>A0ABX8C126</accession>
<evidence type="ECO:0000313" key="2">
    <source>
        <dbReference type="Proteomes" id="UP000678016"/>
    </source>
</evidence>
<organism evidence="1 2">
    <name type="scientific">Nocardiopsis akebiae</name>
    <dbReference type="NCBI Taxonomy" id="2831968"/>
    <lineage>
        <taxon>Bacteria</taxon>
        <taxon>Bacillati</taxon>
        <taxon>Actinomycetota</taxon>
        <taxon>Actinomycetes</taxon>
        <taxon>Streptosporangiales</taxon>
        <taxon>Nocardiopsidaceae</taxon>
        <taxon>Nocardiopsis</taxon>
    </lineage>
</organism>
<evidence type="ECO:0000313" key="1">
    <source>
        <dbReference type="EMBL" id="QUX26811.1"/>
    </source>
</evidence>
<dbReference type="Proteomes" id="UP000678016">
    <property type="component" value="Chromosome"/>
</dbReference>
<dbReference type="EMBL" id="CP074132">
    <property type="protein sequence ID" value="QUX26811.1"/>
    <property type="molecule type" value="Genomic_DNA"/>
</dbReference>
<dbReference type="RefSeq" id="WP_212639912.1">
    <property type="nucleotide sequence ID" value="NZ_CP074132.1"/>
</dbReference>
<protein>
    <submittedName>
        <fullName evidence="1">Uncharacterized protein</fullName>
    </submittedName>
</protein>
<keyword evidence="2" id="KW-1185">Reference proteome</keyword>
<sequence length="48" mass="4714">MRTGLSADGSRSVVVADGTGGGLVDRALCAGTQDIAGSRPSAVSHNSR</sequence>
<proteinExistence type="predicted"/>
<name>A0ABX8C126_9ACTN</name>